<organism evidence="1 2">
    <name type="scientific">Leuconostoc mesenteroides subsp. cremoris ATCC 19254</name>
    <dbReference type="NCBI Taxonomy" id="586220"/>
    <lineage>
        <taxon>Bacteria</taxon>
        <taxon>Bacillati</taxon>
        <taxon>Bacillota</taxon>
        <taxon>Bacilli</taxon>
        <taxon>Lactobacillales</taxon>
        <taxon>Lactobacillaceae</taxon>
        <taxon>Leuconostoc</taxon>
    </lineage>
</organism>
<proteinExistence type="predicted"/>
<accession>C2KID2</accession>
<dbReference type="Proteomes" id="UP000004283">
    <property type="component" value="Unassembled WGS sequence"/>
</dbReference>
<dbReference type="AlphaFoldDB" id="C2KID2"/>
<gene>
    <name evidence="1" type="ORF">HMPREF0555_0398</name>
</gene>
<protein>
    <submittedName>
        <fullName evidence="1">Uncharacterized protein</fullName>
    </submittedName>
</protein>
<dbReference type="HOGENOM" id="CLU_3185407_0_0_9"/>
<evidence type="ECO:0000313" key="2">
    <source>
        <dbReference type="Proteomes" id="UP000004283"/>
    </source>
</evidence>
<evidence type="ECO:0000313" key="1">
    <source>
        <dbReference type="EMBL" id="EEJ42958.1"/>
    </source>
</evidence>
<sequence>MPPMCVASPNATMGGDNFDVVQNLKRKIRKGKLWSNINDSNEIPPT</sequence>
<reference evidence="1 2" key="1">
    <citation type="submission" date="2009-04" db="EMBL/GenBank/DDBJ databases">
        <authorList>
            <person name="Qin X."/>
            <person name="Bachman B."/>
            <person name="Battles P."/>
            <person name="Bell A."/>
            <person name="Bess C."/>
            <person name="Bickham C."/>
            <person name="Chaboub L."/>
            <person name="Chen D."/>
            <person name="Coyle M."/>
            <person name="Deiros D.R."/>
            <person name="Dinh H."/>
            <person name="Forbes L."/>
            <person name="Fowler G."/>
            <person name="Francisco L."/>
            <person name="Fu Q."/>
            <person name="Gubbala S."/>
            <person name="Hale W."/>
            <person name="Han Y."/>
            <person name="Hemphill L."/>
            <person name="Highlander S.K."/>
            <person name="Hirani K."/>
            <person name="Hogues M."/>
            <person name="Jackson L."/>
            <person name="Jakkamsetti A."/>
            <person name="Javaid M."/>
            <person name="Jiang H."/>
            <person name="Korchina V."/>
            <person name="Kovar C."/>
            <person name="Lara F."/>
            <person name="Lee S."/>
            <person name="Mata R."/>
            <person name="Mathew T."/>
            <person name="Moen C."/>
            <person name="Morales K."/>
            <person name="Munidasa M."/>
            <person name="Nazareth L."/>
            <person name="Ngo R."/>
            <person name="Nguyen L."/>
            <person name="Okwuonu G."/>
            <person name="Ongeri F."/>
            <person name="Patil S."/>
            <person name="Petrosino J."/>
            <person name="Pham C."/>
            <person name="Pham P."/>
            <person name="Pu L.-L."/>
            <person name="Puazo M."/>
            <person name="Raj R."/>
            <person name="Reid J."/>
            <person name="Rouhana J."/>
            <person name="Saada N."/>
            <person name="Shang Y."/>
            <person name="Simmons D."/>
            <person name="Thornton R."/>
            <person name="Warren J."/>
            <person name="Weissenberger G."/>
            <person name="Zhang J."/>
            <person name="Zhang L."/>
            <person name="Zhou C."/>
            <person name="Zhu D."/>
            <person name="Muzny D."/>
            <person name="Worley K."/>
            <person name="Gibbs R."/>
        </authorList>
    </citation>
    <scope>NUCLEOTIDE SEQUENCE [LARGE SCALE GENOMIC DNA]</scope>
    <source>
        <strain evidence="1 2">ATCC 19254</strain>
    </source>
</reference>
<comment type="caution">
    <text evidence="1">The sequence shown here is derived from an EMBL/GenBank/DDBJ whole genome shotgun (WGS) entry which is preliminary data.</text>
</comment>
<dbReference type="EMBL" id="ACKV01000013">
    <property type="protein sequence ID" value="EEJ42958.1"/>
    <property type="molecule type" value="Genomic_DNA"/>
</dbReference>
<name>C2KID2_LEUMC</name>